<dbReference type="InterPro" id="IPR051836">
    <property type="entry name" value="Kremen_rcpt"/>
</dbReference>
<reference evidence="9" key="1">
    <citation type="submission" date="2022-07" db="EMBL/GenBank/DDBJ databases">
        <title>Fungi with potential for degradation of polypropylene.</title>
        <authorList>
            <person name="Gostincar C."/>
        </authorList>
    </citation>
    <scope>NUCLEOTIDE SEQUENCE</scope>
    <source>
        <strain evidence="9">EXF-13308</strain>
    </source>
</reference>
<comment type="caution">
    <text evidence="9">The sequence shown here is derived from an EMBL/GenBank/DDBJ whole genome shotgun (WGS) entry which is preliminary data.</text>
</comment>
<keyword evidence="3" id="KW-0732">Signal</keyword>
<evidence type="ECO:0000256" key="6">
    <source>
        <dbReference type="ARBA" id="ARBA00023136"/>
    </source>
</evidence>
<feature type="domain" description="WSC" evidence="8">
    <location>
        <begin position="1"/>
        <end position="66"/>
    </location>
</feature>
<keyword evidence="7" id="KW-0325">Glycoprotein</keyword>
<dbReference type="PANTHER" id="PTHR24269">
    <property type="entry name" value="KREMEN PROTEIN"/>
    <property type="match status" value="1"/>
</dbReference>
<comment type="subcellular location">
    <subcellularLocation>
        <location evidence="1">Membrane</location>
        <topology evidence="1">Single-pass membrane protein</topology>
    </subcellularLocation>
</comment>
<name>A0AA38R4N9_9PEZI</name>
<feature type="domain" description="WSC" evidence="8">
    <location>
        <begin position="588"/>
        <end position="679"/>
    </location>
</feature>
<protein>
    <recommendedName>
        <fullName evidence="8">WSC domain-containing protein</fullName>
    </recommendedName>
</protein>
<dbReference type="EMBL" id="JANBVO010000050">
    <property type="protein sequence ID" value="KAJ9133425.1"/>
    <property type="molecule type" value="Genomic_DNA"/>
</dbReference>
<dbReference type="PROSITE" id="PS51212">
    <property type="entry name" value="WSC"/>
    <property type="match status" value="4"/>
</dbReference>
<evidence type="ECO:0000313" key="10">
    <source>
        <dbReference type="Proteomes" id="UP001174694"/>
    </source>
</evidence>
<evidence type="ECO:0000256" key="5">
    <source>
        <dbReference type="ARBA" id="ARBA00022989"/>
    </source>
</evidence>
<dbReference type="AlphaFoldDB" id="A0AA38R4N9"/>
<keyword evidence="4" id="KW-0378">Hydrolase</keyword>
<organism evidence="9 10">
    <name type="scientific">Pleurostoma richardsiae</name>
    <dbReference type="NCBI Taxonomy" id="41990"/>
    <lineage>
        <taxon>Eukaryota</taxon>
        <taxon>Fungi</taxon>
        <taxon>Dikarya</taxon>
        <taxon>Ascomycota</taxon>
        <taxon>Pezizomycotina</taxon>
        <taxon>Sordariomycetes</taxon>
        <taxon>Sordariomycetidae</taxon>
        <taxon>Calosphaeriales</taxon>
        <taxon>Pleurostomataceae</taxon>
        <taxon>Pleurostoma</taxon>
    </lineage>
</organism>
<dbReference type="GO" id="GO:0016798">
    <property type="term" value="F:hydrolase activity, acting on glycosyl bonds"/>
    <property type="evidence" value="ECO:0007669"/>
    <property type="project" value="InterPro"/>
</dbReference>
<dbReference type="PANTHER" id="PTHR24269:SF16">
    <property type="entry name" value="PROTEIN SLG1"/>
    <property type="match status" value="1"/>
</dbReference>
<dbReference type="Pfam" id="PF01822">
    <property type="entry name" value="WSC"/>
    <property type="match status" value="4"/>
</dbReference>
<evidence type="ECO:0000259" key="8">
    <source>
        <dbReference type="PROSITE" id="PS51212"/>
    </source>
</evidence>
<keyword evidence="5" id="KW-1133">Transmembrane helix</keyword>
<dbReference type="InterPro" id="IPR002889">
    <property type="entry name" value="WSC_carb-bd"/>
</dbReference>
<feature type="domain" description="WSC" evidence="8">
    <location>
        <begin position="484"/>
        <end position="575"/>
    </location>
</feature>
<dbReference type="Gene3D" id="2.60.120.260">
    <property type="entry name" value="Galactose-binding domain-like"/>
    <property type="match status" value="1"/>
</dbReference>
<proteinExistence type="predicted"/>
<feature type="domain" description="WSC" evidence="8">
    <location>
        <begin position="83"/>
        <end position="177"/>
    </location>
</feature>
<keyword evidence="6" id="KW-0472">Membrane</keyword>
<evidence type="ECO:0000256" key="1">
    <source>
        <dbReference type="ARBA" id="ARBA00004167"/>
    </source>
</evidence>
<evidence type="ECO:0000256" key="7">
    <source>
        <dbReference type="ARBA" id="ARBA00023180"/>
    </source>
</evidence>
<keyword evidence="10" id="KW-1185">Reference proteome</keyword>
<evidence type="ECO:0000313" key="9">
    <source>
        <dbReference type="EMBL" id="KAJ9133425.1"/>
    </source>
</evidence>
<accession>A0AA38R4N9</accession>
<evidence type="ECO:0000256" key="2">
    <source>
        <dbReference type="ARBA" id="ARBA00022692"/>
    </source>
</evidence>
<gene>
    <name evidence="9" type="ORF">NKR23_g10721</name>
</gene>
<evidence type="ECO:0000256" key="4">
    <source>
        <dbReference type="ARBA" id="ARBA00022801"/>
    </source>
</evidence>
<dbReference type="Proteomes" id="UP001174694">
    <property type="component" value="Unassembled WGS sequence"/>
</dbReference>
<dbReference type="GO" id="GO:0005886">
    <property type="term" value="C:plasma membrane"/>
    <property type="evidence" value="ECO:0007669"/>
    <property type="project" value="TreeGrafter"/>
</dbReference>
<dbReference type="InterPro" id="IPR003305">
    <property type="entry name" value="CenC_carb-bd"/>
</dbReference>
<evidence type="ECO:0000256" key="3">
    <source>
        <dbReference type="ARBA" id="ARBA00022729"/>
    </source>
</evidence>
<sequence>MTPSACAAACESSSFFGLSAGRICYCGDFLQASSSSLAESLCTTPCAGDNTQTCGSSSALSLYAASGHSPYDVSPSILPSAGSYKFDSCRTDLNGDAHTRALDGPSYASSSMTVEACSDFCYGFGFFGVGNGRECICGSSIDATSASVPDSECDFNCEGASSEFCGAAGRINLYTLSTTSSSSTLSTVSATSAVSSSSSSQSTSASSFALSLTNTIASSSIASYTSASTPSSADTSMVTSSTSSSALAATSTSAPTTSTSSTTSSTISVALCTTTSTSMLTNGNFADGTTAGWTITGGSIYAINSPGYDDGSSMLVTGQCPLSGCGTQLSVSQTVQLTSGSQYVFKAKAMLVSSTGSYITLHIIRPDGKVLVYSMLSQSGNPVGSWIDLSVSIPASDVNADGSYTINPWFVNLWTKDLRFDNMRLLQVKTAACPQTISSSSTYSSSIITSTTSSLSSSIISTSTASSSTATASSTAPAFPSVSGYDFVSCWTESSSGRALSGATTASDDMTLEACAGFCSSWSYFGVEYGRECYCGSSVASDSAAAEVSECSFSCAGDASERCGAGLRLSLYHNTDKANPQAPAVISGYDAFACVTESAAGRTLYEAATASDTMTLEACADFCEGYTFFGAEYGRECYCGNELRDGSEIVGAAECGMVCAGDSSELCGAANRLTVYQVGAV</sequence>
<keyword evidence="2" id="KW-0812">Transmembrane</keyword>
<dbReference type="Pfam" id="PF02018">
    <property type="entry name" value="CBM_4_9"/>
    <property type="match status" value="1"/>
</dbReference>
<dbReference type="SMART" id="SM00321">
    <property type="entry name" value="WSC"/>
    <property type="match status" value="4"/>
</dbReference>